<reference evidence="3 4" key="1">
    <citation type="submission" date="2019-03" db="EMBL/GenBank/DDBJ databases">
        <title>Dyadobacter AR-3-6 sp. nov., isolated from arctic soil.</title>
        <authorList>
            <person name="Chaudhary D.K."/>
        </authorList>
    </citation>
    <scope>NUCLEOTIDE SEQUENCE [LARGE SCALE GENOMIC DNA]</scope>
    <source>
        <strain evidence="3 4">AR-3-6</strain>
    </source>
</reference>
<evidence type="ECO:0000256" key="1">
    <source>
        <dbReference type="SAM" id="SignalP"/>
    </source>
</evidence>
<organism evidence="3 4">
    <name type="scientific">Dyadobacter psychrotolerans</name>
    <dbReference type="NCBI Taxonomy" id="2541721"/>
    <lineage>
        <taxon>Bacteria</taxon>
        <taxon>Pseudomonadati</taxon>
        <taxon>Bacteroidota</taxon>
        <taxon>Cytophagia</taxon>
        <taxon>Cytophagales</taxon>
        <taxon>Spirosomataceae</taxon>
        <taxon>Dyadobacter</taxon>
    </lineage>
</organism>
<accession>A0A4R5E1F7</accession>
<gene>
    <name evidence="3" type="ORF">E0F88_03000</name>
</gene>
<keyword evidence="4" id="KW-1185">Reference proteome</keyword>
<feature type="domain" description="PDZ" evidence="2">
    <location>
        <begin position="623"/>
        <end position="686"/>
    </location>
</feature>
<evidence type="ECO:0000313" key="3">
    <source>
        <dbReference type="EMBL" id="TDE18521.1"/>
    </source>
</evidence>
<name>A0A4R5E1F7_9BACT</name>
<dbReference type="Pfam" id="PF18962">
    <property type="entry name" value="Por_Secre_tail"/>
    <property type="match status" value="1"/>
</dbReference>
<dbReference type="Gene3D" id="2.60.120.260">
    <property type="entry name" value="Galactose-binding domain-like"/>
    <property type="match status" value="1"/>
</dbReference>
<feature type="chain" id="PRO_5021009739" evidence="1">
    <location>
        <begin position="19"/>
        <end position="686"/>
    </location>
</feature>
<dbReference type="InterPro" id="IPR001478">
    <property type="entry name" value="PDZ"/>
</dbReference>
<sequence>MRKTVTQFICLLFFLASFGETLTAKNLTTIPNDENITLETKAVTTDACACSSQELTNGSFETTKRVNGVDVPTDWNYSGNFRMTQDYDVCGTDNGLLTGAGSFWQDVENVVPGSLVTLNIWGGYHNKNGQFFKLIFLGKNGEELLVKEKELVKSVSQTGGILTKYTLSGTAPAGTLVIRVKGVATGDYFKVDAACLSIEKPAFDCKSCTANKLVNPSFETTKISGQKEVPTDWVGVNFIKDAGFVVCDSKNGLVDNGAGSFYQDVRTTPLSKVTLKIWAGYHVFDDHKLELIFFSETSTKALATTTVYLDKSVEDLKNKLKQYTLMATAPAGTAYVRVKGSAGGNYFKVDAACLTIEEPAQCVACTGNKLTNPSFETTTGWTKSNSGTFTTSDQYVVCGSKSGFVSGATTITQDIQNVNEGSDVTLTIWGAYKAASSQKFSLYFYNAQNAMIGSQGATVNQNLTDNVEGLKQYTVTQKAPKGSKFVRVEISSGGSEFRFDNACLTITAGSLPVVLTDLKVVKAESSAKITWSTVSETNSREFEVQQSTTGNDWTTLGSVAAKGESKVTEDYEYIHLSPVAGNNLYRLKMIDADNTYSFSRIVSVKFENLSAVSVYPNPATDHIKVNAGTDQLSSVRIYNVGGVLVKDVTPASGSEVNLTGLAQGAYIVKINHLSGLTTTKRIQVVK</sequence>
<dbReference type="EMBL" id="SMFL01000001">
    <property type="protein sequence ID" value="TDE18521.1"/>
    <property type="molecule type" value="Genomic_DNA"/>
</dbReference>
<dbReference type="OrthoDB" id="903494at2"/>
<keyword evidence="1" id="KW-0732">Signal</keyword>
<dbReference type="Proteomes" id="UP000294850">
    <property type="component" value="Unassembled WGS sequence"/>
</dbReference>
<evidence type="ECO:0000313" key="4">
    <source>
        <dbReference type="Proteomes" id="UP000294850"/>
    </source>
</evidence>
<dbReference type="AlphaFoldDB" id="A0A4R5E1F7"/>
<comment type="caution">
    <text evidence="3">The sequence shown here is derived from an EMBL/GenBank/DDBJ whole genome shotgun (WGS) entry which is preliminary data.</text>
</comment>
<protein>
    <submittedName>
        <fullName evidence="3">T9SS type A sorting domain-containing protein</fullName>
    </submittedName>
</protein>
<dbReference type="PROSITE" id="PS50106">
    <property type="entry name" value="PDZ"/>
    <property type="match status" value="1"/>
</dbReference>
<evidence type="ECO:0000259" key="2">
    <source>
        <dbReference type="PROSITE" id="PS50106"/>
    </source>
</evidence>
<feature type="signal peptide" evidence="1">
    <location>
        <begin position="1"/>
        <end position="18"/>
    </location>
</feature>
<dbReference type="RefSeq" id="WP_131956506.1">
    <property type="nucleotide sequence ID" value="NZ_SMFL01000001.1"/>
</dbReference>
<proteinExistence type="predicted"/>
<dbReference type="InterPro" id="IPR026444">
    <property type="entry name" value="Secre_tail"/>
</dbReference>
<dbReference type="NCBIfam" id="TIGR04183">
    <property type="entry name" value="Por_Secre_tail"/>
    <property type="match status" value="1"/>
</dbReference>